<dbReference type="SFLD" id="SFLDS00003">
    <property type="entry name" value="Haloacid_Dehalogenase"/>
    <property type="match status" value="1"/>
</dbReference>
<evidence type="ECO:0000313" key="3">
    <source>
        <dbReference type="EMBL" id="KGN92268.1"/>
    </source>
</evidence>
<proteinExistence type="predicted"/>
<dbReference type="PANTHER" id="PTHR10000:SF8">
    <property type="entry name" value="HAD SUPERFAMILY HYDROLASE-LIKE, TYPE 3"/>
    <property type="match status" value="1"/>
</dbReference>
<protein>
    <recommendedName>
        <fullName evidence="2">Thioesterase domain-containing protein</fullName>
    </recommendedName>
</protein>
<dbReference type="InterPro" id="IPR036412">
    <property type="entry name" value="HAD-like_sf"/>
</dbReference>
<dbReference type="EMBL" id="JQZV01000013">
    <property type="protein sequence ID" value="KGN92268.1"/>
    <property type="molecule type" value="Genomic_DNA"/>
</dbReference>
<dbReference type="InterPro" id="IPR023214">
    <property type="entry name" value="HAD_sf"/>
</dbReference>
<sequence>MDDKYKLIALDLDGTLTNDQKEISKDTLKYIIGIQQAGLKIALASGRPTHGVSHIARQLKLDEFGGYMLSYNGGKIIRCSDGKILANHCLDLDLIPVLYQYAKDAGQSILTYTFDAVITEDADHELVKHESFLNGNMPIRKVTDFVEAVVKPPHKVAIIGEKEPLDKIFAELVQILGQRINIYRSAETYLEIVPAQIDKGKALSFLLSELNMTPKQLIAVGDSYNDLSMIQLAGFGVAMGNATEAVKQCAHYITKSNNEDGVAHLIQKVFFHAEDKKTIDLEYFNSLMQNTLMSTLGIKCTHLSEGRVEATMPVDIRTRQPMGILHGGATLAFAETLAGYGSVFLCDENEIQVGMQVSGNHISSAHEGDVVRGIATIVHKGRSSHVWNVDVMTGTDKIISSIRVVNSIIKRR</sequence>
<dbReference type="CDD" id="cd03443">
    <property type="entry name" value="PaaI_thioesterase"/>
    <property type="match status" value="1"/>
</dbReference>
<dbReference type="InterPro" id="IPR029069">
    <property type="entry name" value="HotDog_dom_sf"/>
</dbReference>
<dbReference type="CDD" id="cd07516">
    <property type="entry name" value="HAD_Pase"/>
    <property type="match status" value="1"/>
</dbReference>
<accession>A0ABR4XKT6</accession>
<dbReference type="InterPro" id="IPR003736">
    <property type="entry name" value="PAAI_dom"/>
</dbReference>
<evidence type="ECO:0000256" key="1">
    <source>
        <dbReference type="ARBA" id="ARBA00022801"/>
    </source>
</evidence>
<dbReference type="InterPro" id="IPR000150">
    <property type="entry name" value="Cof"/>
</dbReference>
<evidence type="ECO:0000313" key="4">
    <source>
        <dbReference type="Proteomes" id="UP000030101"/>
    </source>
</evidence>
<dbReference type="Proteomes" id="UP000030101">
    <property type="component" value="Unassembled WGS sequence"/>
</dbReference>
<evidence type="ECO:0000259" key="2">
    <source>
        <dbReference type="Pfam" id="PF03061"/>
    </source>
</evidence>
<comment type="caution">
    <text evidence="3">The sequence shown here is derived from an EMBL/GenBank/DDBJ whole genome shotgun (WGS) entry which is preliminary data.</text>
</comment>
<feature type="domain" description="Thioesterase" evidence="2">
    <location>
        <begin position="322"/>
        <end position="397"/>
    </location>
</feature>
<keyword evidence="4" id="KW-1185">Reference proteome</keyword>
<dbReference type="Gene3D" id="3.10.129.10">
    <property type="entry name" value="Hotdog Thioesterase"/>
    <property type="match status" value="1"/>
</dbReference>
<reference evidence="3 4" key="1">
    <citation type="submission" date="2014-08" db="EMBL/GenBank/DDBJ databases">
        <title>Porphyromonas canoris strain:OH2762 Genome sequencing.</title>
        <authorList>
            <person name="Wallis C."/>
            <person name="Deusch O."/>
            <person name="O'Flynn C."/>
            <person name="Davis I."/>
            <person name="Jospin G."/>
            <person name="Darling A.E."/>
            <person name="Coil D.A."/>
            <person name="Alexiev A."/>
            <person name="Horsfall A."/>
            <person name="Kirkwood N."/>
            <person name="Harris S."/>
            <person name="Eisen J.A."/>
        </authorList>
    </citation>
    <scope>NUCLEOTIDE SEQUENCE [LARGE SCALE GENOMIC DNA]</scope>
    <source>
        <strain evidence="4">COT-108 OH2762</strain>
    </source>
</reference>
<name>A0ABR4XKT6_9PORP</name>
<dbReference type="RefSeq" id="WP_036792917.1">
    <property type="nucleotide sequence ID" value="NZ_JQZV01000013.1"/>
</dbReference>
<dbReference type="NCBIfam" id="TIGR00099">
    <property type="entry name" value="Cof-subfamily"/>
    <property type="match status" value="1"/>
</dbReference>
<dbReference type="InterPro" id="IPR006683">
    <property type="entry name" value="Thioestr_dom"/>
</dbReference>
<dbReference type="Gene3D" id="3.30.1240.10">
    <property type="match status" value="1"/>
</dbReference>
<dbReference type="SUPFAM" id="SSF56784">
    <property type="entry name" value="HAD-like"/>
    <property type="match status" value="1"/>
</dbReference>
<dbReference type="Pfam" id="PF08282">
    <property type="entry name" value="Hydrolase_3"/>
    <property type="match status" value="1"/>
</dbReference>
<dbReference type="SFLD" id="SFLDG01140">
    <property type="entry name" value="C2.B:_Phosphomannomutase_and_P"/>
    <property type="match status" value="1"/>
</dbReference>
<dbReference type="InterPro" id="IPR006379">
    <property type="entry name" value="HAD-SF_hydro_IIB"/>
</dbReference>
<dbReference type="SFLD" id="SFLDG01144">
    <property type="entry name" value="C2.B.4:_PGP_Like"/>
    <property type="match status" value="1"/>
</dbReference>
<dbReference type="PROSITE" id="PS01229">
    <property type="entry name" value="COF_2"/>
    <property type="match status" value="1"/>
</dbReference>
<dbReference type="PANTHER" id="PTHR10000">
    <property type="entry name" value="PHOSPHOSERINE PHOSPHATASE"/>
    <property type="match status" value="1"/>
</dbReference>
<keyword evidence="1" id="KW-0378">Hydrolase</keyword>
<dbReference type="Gene3D" id="3.40.50.1000">
    <property type="entry name" value="HAD superfamily/HAD-like"/>
    <property type="match status" value="1"/>
</dbReference>
<organism evidence="3 4">
    <name type="scientific">Porphyromonas canoris</name>
    <dbReference type="NCBI Taxonomy" id="36875"/>
    <lineage>
        <taxon>Bacteria</taxon>
        <taxon>Pseudomonadati</taxon>
        <taxon>Bacteroidota</taxon>
        <taxon>Bacteroidia</taxon>
        <taxon>Bacteroidales</taxon>
        <taxon>Porphyromonadaceae</taxon>
        <taxon>Porphyromonas</taxon>
    </lineage>
</organism>
<dbReference type="SUPFAM" id="SSF54637">
    <property type="entry name" value="Thioesterase/thiol ester dehydrase-isomerase"/>
    <property type="match status" value="1"/>
</dbReference>
<dbReference type="NCBIfam" id="TIGR00369">
    <property type="entry name" value="unchar_dom_1"/>
    <property type="match status" value="1"/>
</dbReference>
<gene>
    <name evidence="3" type="ORF">HQ43_09680</name>
</gene>
<dbReference type="NCBIfam" id="TIGR01484">
    <property type="entry name" value="HAD-SF-IIB"/>
    <property type="match status" value="1"/>
</dbReference>
<dbReference type="Pfam" id="PF03061">
    <property type="entry name" value="4HBT"/>
    <property type="match status" value="1"/>
</dbReference>